<evidence type="ECO:0000313" key="4">
    <source>
        <dbReference type="Proteomes" id="UP001147747"/>
    </source>
</evidence>
<keyword evidence="1" id="KW-0732">Signal</keyword>
<organism evidence="3 4">
    <name type="scientific">Penicillium cosmopolitanum</name>
    <dbReference type="NCBI Taxonomy" id="1131564"/>
    <lineage>
        <taxon>Eukaryota</taxon>
        <taxon>Fungi</taxon>
        <taxon>Dikarya</taxon>
        <taxon>Ascomycota</taxon>
        <taxon>Pezizomycotina</taxon>
        <taxon>Eurotiomycetes</taxon>
        <taxon>Eurotiomycetidae</taxon>
        <taxon>Eurotiales</taxon>
        <taxon>Aspergillaceae</taxon>
        <taxon>Penicillium</taxon>
    </lineage>
</organism>
<comment type="caution">
    <text evidence="3">The sequence shown here is derived from an EMBL/GenBank/DDBJ whole genome shotgun (WGS) entry which is preliminary data.</text>
</comment>
<dbReference type="Pfam" id="PF25484">
    <property type="entry name" value="DUF7907"/>
    <property type="match status" value="1"/>
</dbReference>
<feature type="domain" description="DUF7907" evidence="2">
    <location>
        <begin position="24"/>
        <end position="166"/>
    </location>
</feature>
<evidence type="ECO:0000259" key="2">
    <source>
        <dbReference type="Pfam" id="PF25484"/>
    </source>
</evidence>
<sequence length="166" mass="17739">MKFLASIALLAATVSAGPLASRAPKQFTLKTSGAKNDAHNDLYLYSYHTGAGLSDAVFSDGTANSAHVYLNGTEALVDLGNTFSWGIVAGGDNSYSSWDSVEINAGASSKGFSIKDGNFIWTRADGFGGWLVCDWVHNAPQLFYLHKSFEGDLPSSCDKVDLKPEY</sequence>
<proteinExistence type="predicted"/>
<feature type="signal peptide" evidence="1">
    <location>
        <begin position="1"/>
        <end position="16"/>
    </location>
</feature>
<protein>
    <recommendedName>
        <fullName evidence="2">DUF7907 domain-containing protein</fullName>
    </recommendedName>
</protein>
<dbReference type="EMBL" id="JAPZBU010000006">
    <property type="protein sequence ID" value="KAJ5397500.1"/>
    <property type="molecule type" value="Genomic_DNA"/>
</dbReference>
<reference evidence="3" key="1">
    <citation type="submission" date="2022-12" db="EMBL/GenBank/DDBJ databases">
        <authorList>
            <person name="Petersen C."/>
        </authorList>
    </citation>
    <scope>NUCLEOTIDE SEQUENCE</scope>
    <source>
        <strain evidence="3">IBT 29677</strain>
    </source>
</reference>
<keyword evidence="4" id="KW-1185">Reference proteome</keyword>
<dbReference type="InterPro" id="IPR057229">
    <property type="entry name" value="DUF7907"/>
</dbReference>
<gene>
    <name evidence="3" type="ORF">N7509_005613</name>
</gene>
<dbReference type="Proteomes" id="UP001147747">
    <property type="component" value="Unassembled WGS sequence"/>
</dbReference>
<dbReference type="AlphaFoldDB" id="A0A9X0BA86"/>
<reference evidence="3" key="2">
    <citation type="journal article" date="2023" name="IMA Fungus">
        <title>Comparative genomic study of the Penicillium genus elucidates a diverse pangenome and 15 lateral gene transfer events.</title>
        <authorList>
            <person name="Petersen C."/>
            <person name="Sorensen T."/>
            <person name="Nielsen M.R."/>
            <person name="Sondergaard T.E."/>
            <person name="Sorensen J.L."/>
            <person name="Fitzpatrick D.A."/>
            <person name="Frisvad J.C."/>
            <person name="Nielsen K.L."/>
        </authorList>
    </citation>
    <scope>NUCLEOTIDE SEQUENCE</scope>
    <source>
        <strain evidence="3">IBT 29677</strain>
    </source>
</reference>
<name>A0A9X0BA86_9EURO</name>
<dbReference type="RefSeq" id="XP_056489552.1">
    <property type="nucleotide sequence ID" value="XM_056630250.1"/>
</dbReference>
<dbReference type="GeneID" id="81369230"/>
<accession>A0A9X0BA86</accession>
<feature type="chain" id="PRO_5040720283" description="DUF7907 domain-containing protein" evidence="1">
    <location>
        <begin position="17"/>
        <end position="166"/>
    </location>
</feature>
<dbReference type="OrthoDB" id="3518533at2759"/>
<evidence type="ECO:0000256" key="1">
    <source>
        <dbReference type="SAM" id="SignalP"/>
    </source>
</evidence>
<evidence type="ECO:0000313" key="3">
    <source>
        <dbReference type="EMBL" id="KAJ5397500.1"/>
    </source>
</evidence>